<comment type="caution">
    <text evidence="2">The sequence shown here is derived from an EMBL/GenBank/DDBJ whole genome shotgun (WGS) entry which is preliminary data.</text>
</comment>
<dbReference type="Pfam" id="PF13692">
    <property type="entry name" value="Glyco_trans_1_4"/>
    <property type="match status" value="1"/>
</dbReference>
<dbReference type="GO" id="GO:0016757">
    <property type="term" value="F:glycosyltransferase activity"/>
    <property type="evidence" value="ECO:0007669"/>
    <property type="project" value="UniProtKB-ARBA"/>
</dbReference>
<dbReference type="OrthoDB" id="9768685at2"/>
<reference evidence="2 3" key="1">
    <citation type="submission" date="2012-02" db="EMBL/GenBank/DDBJ databases">
        <title>The Genome Sequence of Parabacteroides goldsteinii CL02T12C30.</title>
        <authorList>
            <consortium name="The Broad Institute Genome Sequencing Platform"/>
            <person name="Earl A."/>
            <person name="Ward D."/>
            <person name="Feldgarden M."/>
            <person name="Gevers D."/>
            <person name="Zitomersky N.L."/>
            <person name="Coyne M.J."/>
            <person name="Comstock L.E."/>
            <person name="Young S.K."/>
            <person name="Zeng Q."/>
            <person name="Gargeya S."/>
            <person name="Fitzgerald M."/>
            <person name="Haas B."/>
            <person name="Abouelleil A."/>
            <person name="Alvarado L."/>
            <person name="Arachchi H.M."/>
            <person name="Berlin A."/>
            <person name="Chapman S.B."/>
            <person name="Gearin G."/>
            <person name="Goldberg J."/>
            <person name="Griggs A."/>
            <person name="Gujja S."/>
            <person name="Hansen M."/>
            <person name="Heiman D."/>
            <person name="Howarth C."/>
            <person name="Larimer J."/>
            <person name="Lui A."/>
            <person name="MacDonald P.J.P."/>
            <person name="McCowen C."/>
            <person name="Montmayeur A."/>
            <person name="Murphy C."/>
            <person name="Neiman D."/>
            <person name="Pearson M."/>
            <person name="Priest M."/>
            <person name="Roberts A."/>
            <person name="Saif S."/>
            <person name="Shea T."/>
            <person name="Sisk P."/>
            <person name="Stolte C."/>
            <person name="Sykes S."/>
            <person name="Wortman J."/>
            <person name="Nusbaum C."/>
            <person name="Birren B."/>
        </authorList>
    </citation>
    <scope>NUCLEOTIDE SEQUENCE [LARGE SCALE GENOMIC DNA]</scope>
    <source>
        <strain evidence="2 3">CL02T12C30</strain>
    </source>
</reference>
<gene>
    <name evidence="2" type="ORF">HMPREF1076_03962</name>
</gene>
<dbReference type="RefSeq" id="WP_007657062.1">
    <property type="nucleotide sequence ID" value="NZ_JH976474.1"/>
</dbReference>
<evidence type="ECO:0000313" key="3">
    <source>
        <dbReference type="Proteomes" id="UP000006330"/>
    </source>
</evidence>
<accession>K5Z4W8</accession>
<sequence length="414" mass="47002">MKKVLAQVSSSLNCGAPGRIVEQIGLLAQKSGWDCYVVHGLKYSNPSKLKTIPVESSWGEKVHTVQSLLLDNHGLNSISATKQLIENLRLIKPNIVHIHNLHGYFLNYMVLFDYLKEINVPIVWTLHDCWAFTGHCAHFDFIGCDKWKYGCGNCTAKKTYPRSFFLSQSSRNYQVKKECFTGVEHHITLVPVSNWIENFLQDSFLKNCKVHTIHNGVDITLFRPCSEEEKKRLLEKHQLEGKFVVLGCAAPWHERKGYSDFYKLRESLPMNVALIMVGLNPKQKVQAEKAGIIGIMRTESQTELAGYYSIADVFINPTYEDNFPTTNLEALACGTPVITYQTGGSPEAIDEHTGLVIPRGDVLALKEAILTIHSVGKQHFTTACRERAIRLYNKQERFEEYIRLYEHLLNGKVS</sequence>
<dbReference type="PANTHER" id="PTHR12526">
    <property type="entry name" value="GLYCOSYLTRANSFERASE"/>
    <property type="match status" value="1"/>
</dbReference>
<evidence type="ECO:0000259" key="1">
    <source>
        <dbReference type="Pfam" id="PF13439"/>
    </source>
</evidence>
<feature type="domain" description="Glycosyltransferase subfamily 4-like N-terminal" evidence="1">
    <location>
        <begin position="29"/>
        <end position="220"/>
    </location>
</feature>
<dbReference type="EMBL" id="AGZO01000027">
    <property type="protein sequence ID" value="EKN10624.1"/>
    <property type="molecule type" value="Genomic_DNA"/>
</dbReference>
<dbReference type="AlphaFoldDB" id="K5Z4W8"/>
<dbReference type="SUPFAM" id="SSF53756">
    <property type="entry name" value="UDP-Glycosyltransferase/glycogen phosphorylase"/>
    <property type="match status" value="1"/>
</dbReference>
<dbReference type="PANTHER" id="PTHR12526:SF635">
    <property type="entry name" value="GLYCOSYL TRANSFERASE GROUP 1"/>
    <property type="match status" value="1"/>
</dbReference>
<protein>
    <recommendedName>
        <fullName evidence="1">Glycosyltransferase subfamily 4-like N-terminal domain-containing protein</fullName>
    </recommendedName>
</protein>
<dbReference type="PATRIC" id="fig|999418.3.peg.4036"/>
<name>K5Z4W8_9BACT</name>
<dbReference type="HOGENOM" id="CLU_009583_28_3_10"/>
<proteinExistence type="predicted"/>
<dbReference type="Pfam" id="PF13439">
    <property type="entry name" value="Glyco_transf_4"/>
    <property type="match status" value="1"/>
</dbReference>
<evidence type="ECO:0000313" key="2">
    <source>
        <dbReference type="EMBL" id="EKN10624.1"/>
    </source>
</evidence>
<dbReference type="InterPro" id="IPR028098">
    <property type="entry name" value="Glyco_trans_4-like_N"/>
</dbReference>
<dbReference type="Proteomes" id="UP000006330">
    <property type="component" value="Unassembled WGS sequence"/>
</dbReference>
<organism evidence="2 3">
    <name type="scientific">Parabacteroides goldsteinii CL02T12C30</name>
    <dbReference type="NCBI Taxonomy" id="999418"/>
    <lineage>
        <taxon>Bacteria</taxon>
        <taxon>Pseudomonadati</taxon>
        <taxon>Bacteroidota</taxon>
        <taxon>Bacteroidia</taxon>
        <taxon>Bacteroidales</taxon>
        <taxon>Tannerellaceae</taxon>
        <taxon>Parabacteroides</taxon>
    </lineage>
</organism>
<dbReference type="Gene3D" id="3.40.50.2000">
    <property type="entry name" value="Glycogen Phosphorylase B"/>
    <property type="match status" value="2"/>
</dbReference>